<evidence type="ECO:0000313" key="2">
    <source>
        <dbReference type="Proteomes" id="UP000499080"/>
    </source>
</evidence>
<name>A0A4Y2KEB5_ARAVE</name>
<dbReference type="AlphaFoldDB" id="A0A4Y2KEB5"/>
<organism evidence="1 2">
    <name type="scientific">Araneus ventricosus</name>
    <name type="common">Orbweaver spider</name>
    <name type="synonym">Epeira ventricosa</name>
    <dbReference type="NCBI Taxonomy" id="182803"/>
    <lineage>
        <taxon>Eukaryota</taxon>
        <taxon>Metazoa</taxon>
        <taxon>Ecdysozoa</taxon>
        <taxon>Arthropoda</taxon>
        <taxon>Chelicerata</taxon>
        <taxon>Arachnida</taxon>
        <taxon>Araneae</taxon>
        <taxon>Araneomorphae</taxon>
        <taxon>Entelegynae</taxon>
        <taxon>Araneoidea</taxon>
        <taxon>Araneidae</taxon>
        <taxon>Araneus</taxon>
    </lineage>
</organism>
<comment type="caution">
    <text evidence="1">The sequence shown here is derived from an EMBL/GenBank/DDBJ whole genome shotgun (WGS) entry which is preliminary data.</text>
</comment>
<sequence length="43" mass="5190">MDFFSIRDRKRLRSRLSYPVQGRFNGTCVSRYVILDHITAEER</sequence>
<accession>A0A4Y2KEB5</accession>
<evidence type="ECO:0000313" key="1">
    <source>
        <dbReference type="EMBL" id="GBN00319.1"/>
    </source>
</evidence>
<protein>
    <submittedName>
        <fullName evidence="1">Uncharacterized protein</fullName>
    </submittedName>
</protein>
<dbReference type="Proteomes" id="UP000499080">
    <property type="component" value="Unassembled WGS sequence"/>
</dbReference>
<feature type="non-terminal residue" evidence="1">
    <location>
        <position position="43"/>
    </location>
</feature>
<proteinExistence type="predicted"/>
<gene>
    <name evidence="1" type="ORF">AVEN_134706_1</name>
</gene>
<dbReference type="EMBL" id="BGPR01004509">
    <property type="protein sequence ID" value="GBN00319.1"/>
    <property type="molecule type" value="Genomic_DNA"/>
</dbReference>
<reference evidence="1 2" key="1">
    <citation type="journal article" date="2019" name="Sci. Rep.">
        <title>Orb-weaving spider Araneus ventricosus genome elucidates the spidroin gene catalogue.</title>
        <authorList>
            <person name="Kono N."/>
            <person name="Nakamura H."/>
            <person name="Ohtoshi R."/>
            <person name="Moran D.A.P."/>
            <person name="Shinohara A."/>
            <person name="Yoshida Y."/>
            <person name="Fujiwara M."/>
            <person name="Mori M."/>
            <person name="Tomita M."/>
            <person name="Arakawa K."/>
        </authorList>
    </citation>
    <scope>NUCLEOTIDE SEQUENCE [LARGE SCALE GENOMIC DNA]</scope>
</reference>
<keyword evidence="2" id="KW-1185">Reference proteome</keyword>